<dbReference type="AlphaFoldDB" id="A0A8T0EZF1"/>
<name>A0A8T0EZF1_ARGBR</name>
<reference evidence="1" key="2">
    <citation type="submission" date="2020-06" db="EMBL/GenBank/DDBJ databases">
        <authorList>
            <person name="Sheffer M."/>
        </authorList>
    </citation>
    <scope>NUCLEOTIDE SEQUENCE</scope>
</reference>
<organism evidence="1 2">
    <name type="scientific">Argiope bruennichi</name>
    <name type="common">Wasp spider</name>
    <name type="synonym">Aranea bruennichi</name>
    <dbReference type="NCBI Taxonomy" id="94029"/>
    <lineage>
        <taxon>Eukaryota</taxon>
        <taxon>Metazoa</taxon>
        <taxon>Ecdysozoa</taxon>
        <taxon>Arthropoda</taxon>
        <taxon>Chelicerata</taxon>
        <taxon>Arachnida</taxon>
        <taxon>Araneae</taxon>
        <taxon>Araneomorphae</taxon>
        <taxon>Entelegynae</taxon>
        <taxon>Araneoidea</taxon>
        <taxon>Araneidae</taxon>
        <taxon>Argiope</taxon>
    </lineage>
</organism>
<dbReference type="EMBL" id="JABXBU010001863">
    <property type="protein sequence ID" value="KAF8782977.1"/>
    <property type="molecule type" value="Genomic_DNA"/>
</dbReference>
<comment type="caution">
    <text evidence="1">The sequence shown here is derived from an EMBL/GenBank/DDBJ whole genome shotgun (WGS) entry which is preliminary data.</text>
</comment>
<keyword evidence="2" id="KW-1185">Reference proteome</keyword>
<evidence type="ECO:0000313" key="1">
    <source>
        <dbReference type="EMBL" id="KAF8782977.1"/>
    </source>
</evidence>
<evidence type="ECO:0000313" key="2">
    <source>
        <dbReference type="Proteomes" id="UP000807504"/>
    </source>
</evidence>
<sequence length="136" mass="15824">MCALGNDNVIVRHWTLLSLATSRRLGWGGRRLFFIYCGPKRLLIFRLCLSSEGMEIGVEWDLDEKELTLVVNKLSAAAAYPFQALRFVRWRKVNGCLACSPRQRNSFASERVLMNRRRKRFRKLAVEAEDTKIELF</sequence>
<accession>A0A8T0EZF1</accession>
<reference evidence="1" key="1">
    <citation type="journal article" date="2020" name="bioRxiv">
        <title>Chromosome-level reference genome of the European wasp spider Argiope bruennichi: a resource for studies on range expansion and evolutionary adaptation.</title>
        <authorList>
            <person name="Sheffer M.M."/>
            <person name="Hoppe A."/>
            <person name="Krehenwinkel H."/>
            <person name="Uhl G."/>
            <person name="Kuss A.W."/>
            <person name="Jensen L."/>
            <person name="Jensen C."/>
            <person name="Gillespie R.G."/>
            <person name="Hoff K.J."/>
            <person name="Prost S."/>
        </authorList>
    </citation>
    <scope>NUCLEOTIDE SEQUENCE</scope>
</reference>
<dbReference type="Proteomes" id="UP000807504">
    <property type="component" value="Unassembled WGS sequence"/>
</dbReference>
<gene>
    <name evidence="1" type="ORF">HNY73_013200</name>
</gene>
<protein>
    <submittedName>
        <fullName evidence="1">Uncharacterized protein</fullName>
    </submittedName>
</protein>
<proteinExistence type="predicted"/>